<dbReference type="Pfam" id="PF00867">
    <property type="entry name" value="XPG_I"/>
    <property type="match status" value="1"/>
</dbReference>
<gene>
    <name evidence="16" type="ORF">GLOTRDRAFT_117581</name>
</gene>
<dbReference type="PANTHER" id="PTHR11081">
    <property type="entry name" value="FLAP ENDONUCLEASE FAMILY MEMBER"/>
    <property type="match status" value="1"/>
</dbReference>
<evidence type="ECO:0000256" key="9">
    <source>
        <dbReference type="ARBA" id="ARBA00022842"/>
    </source>
</evidence>
<dbReference type="OrthoDB" id="26491at2759"/>
<dbReference type="InterPro" id="IPR008918">
    <property type="entry name" value="HhH2"/>
</dbReference>
<keyword evidence="9" id="KW-0460">Magnesium</keyword>
<dbReference type="CDD" id="cd09857">
    <property type="entry name" value="PIN_EXO1"/>
    <property type="match status" value="1"/>
</dbReference>
<keyword evidence="12" id="KW-0234">DNA repair</keyword>
<evidence type="ECO:0000256" key="1">
    <source>
        <dbReference type="ARBA" id="ARBA00001946"/>
    </source>
</evidence>
<keyword evidence="8" id="KW-0269">Exonuclease</keyword>
<evidence type="ECO:0000256" key="8">
    <source>
        <dbReference type="ARBA" id="ARBA00022839"/>
    </source>
</evidence>
<dbReference type="PROSITE" id="PS00842">
    <property type="entry name" value="XPG_2"/>
    <property type="match status" value="1"/>
</dbReference>
<dbReference type="HOGENOM" id="CLU_008978_3_0_1"/>
<dbReference type="Gene3D" id="1.10.150.20">
    <property type="entry name" value="5' to 3' exonuclease, C-terminal subdomain"/>
    <property type="match status" value="1"/>
</dbReference>
<keyword evidence="10" id="KW-0267">Excision nuclease</keyword>
<comment type="subcellular location">
    <subcellularLocation>
        <location evidence="2">Nucleus</location>
    </subcellularLocation>
</comment>
<dbReference type="GO" id="GO:0046872">
    <property type="term" value="F:metal ion binding"/>
    <property type="evidence" value="ECO:0007669"/>
    <property type="project" value="UniProtKB-KW"/>
</dbReference>
<keyword evidence="13" id="KW-0539">Nucleus</keyword>
<evidence type="ECO:0000256" key="13">
    <source>
        <dbReference type="ARBA" id="ARBA00023242"/>
    </source>
</evidence>
<dbReference type="SUPFAM" id="SSF88723">
    <property type="entry name" value="PIN domain-like"/>
    <property type="match status" value="1"/>
</dbReference>
<dbReference type="SMART" id="SM00279">
    <property type="entry name" value="HhH2"/>
    <property type="match status" value="1"/>
</dbReference>
<evidence type="ECO:0000256" key="10">
    <source>
        <dbReference type="ARBA" id="ARBA00022881"/>
    </source>
</evidence>
<evidence type="ECO:0000256" key="6">
    <source>
        <dbReference type="ARBA" id="ARBA00022763"/>
    </source>
</evidence>
<dbReference type="SUPFAM" id="SSF47807">
    <property type="entry name" value="5' to 3' exonuclease, C-terminal subdomain"/>
    <property type="match status" value="1"/>
</dbReference>
<evidence type="ECO:0000256" key="7">
    <source>
        <dbReference type="ARBA" id="ARBA00022801"/>
    </source>
</evidence>
<evidence type="ECO:0000256" key="4">
    <source>
        <dbReference type="ARBA" id="ARBA00022722"/>
    </source>
</evidence>
<reference evidence="16 17" key="1">
    <citation type="journal article" date="2012" name="Science">
        <title>The Paleozoic origin of enzymatic lignin decomposition reconstructed from 31 fungal genomes.</title>
        <authorList>
            <person name="Floudas D."/>
            <person name="Binder M."/>
            <person name="Riley R."/>
            <person name="Barry K."/>
            <person name="Blanchette R.A."/>
            <person name="Henrissat B."/>
            <person name="Martinez A.T."/>
            <person name="Otillar R."/>
            <person name="Spatafora J.W."/>
            <person name="Yadav J.S."/>
            <person name="Aerts A."/>
            <person name="Benoit I."/>
            <person name="Boyd A."/>
            <person name="Carlson A."/>
            <person name="Copeland A."/>
            <person name="Coutinho P.M."/>
            <person name="de Vries R.P."/>
            <person name="Ferreira P."/>
            <person name="Findley K."/>
            <person name="Foster B."/>
            <person name="Gaskell J."/>
            <person name="Glotzer D."/>
            <person name="Gorecki P."/>
            <person name="Heitman J."/>
            <person name="Hesse C."/>
            <person name="Hori C."/>
            <person name="Igarashi K."/>
            <person name="Jurgens J.A."/>
            <person name="Kallen N."/>
            <person name="Kersten P."/>
            <person name="Kohler A."/>
            <person name="Kuees U."/>
            <person name="Kumar T.K.A."/>
            <person name="Kuo A."/>
            <person name="LaButti K."/>
            <person name="Larrondo L.F."/>
            <person name="Lindquist E."/>
            <person name="Ling A."/>
            <person name="Lombard V."/>
            <person name="Lucas S."/>
            <person name="Lundell T."/>
            <person name="Martin R."/>
            <person name="McLaughlin D.J."/>
            <person name="Morgenstern I."/>
            <person name="Morin E."/>
            <person name="Murat C."/>
            <person name="Nagy L.G."/>
            <person name="Nolan M."/>
            <person name="Ohm R.A."/>
            <person name="Patyshakuliyeva A."/>
            <person name="Rokas A."/>
            <person name="Ruiz-Duenas F.J."/>
            <person name="Sabat G."/>
            <person name="Salamov A."/>
            <person name="Samejima M."/>
            <person name="Schmutz J."/>
            <person name="Slot J.C."/>
            <person name="St John F."/>
            <person name="Stenlid J."/>
            <person name="Sun H."/>
            <person name="Sun S."/>
            <person name="Syed K."/>
            <person name="Tsang A."/>
            <person name="Wiebenga A."/>
            <person name="Young D."/>
            <person name="Pisabarro A."/>
            <person name="Eastwood D.C."/>
            <person name="Martin F."/>
            <person name="Cullen D."/>
            <person name="Grigoriev I.V."/>
            <person name="Hibbett D.S."/>
        </authorList>
    </citation>
    <scope>NUCLEOTIDE SEQUENCE [LARGE SCALE GENOMIC DNA]</scope>
    <source>
        <strain evidence="16 17">ATCC 11539</strain>
    </source>
</reference>
<accession>S7PWT8</accession>
<keyword evidence="6" id="KW-0227">DNA damage</keyword>
<dbReference type="Proteomes" id="UP000030669">
    <property type="component" value="Unassembled WGS sequence"/>
</dbReference>
<keyword evidence="7" id="KW-0378">Hydrolase</keyword>
<evidence type="ECO:0000259" key="14">
    <source>
        <dbReference type="SMART" id="SM00484"/>
    </source>
</evidence>
<dbReference type="GO" id="GO:0017108">
    <property type="term" value="F:5'-flap endonuclease activity"/>
    <property type="evidence" value="ECO:0007669"/>
    <property type="project" value="TreeGrafter"/>
</dbReference>
<dbReference type="Pfam" id="PF00752">
    <property type="entry name" value="XPG_N"/>
    <property type="match status" value="1"/>
</dbReference>
<dbReference type="GO" id="GO:0005634">
    <property type="term" value="C:nucleus"/>
    <property type="evidence" value="ECO:0007669"/>
    <property type="project" value="UniProtKB-SubCell"/>
</dbReference>
<dbReference type="FunFam" id="3.40.50.1010:FF:000002">
    <property type="entry name" value="Exonuclease 1, putative"/>
    <property type="match status" value="1"/>
</dbReference>
<dbReference type="SMART" id="SM00484">
    <property type="entry name" value="XPGI"/>
    <property type="match status" value="1"/>
</dbReference>
<comment type="cofactor">
    <cofactor evidence="1">
        <name>Mg(2+)</name>
        <dbReference type="ChEBI" id="CHEBI:18420"/>
    </cofactor>
</comment>
<evidence type="ECO:0000259" key="15">
    <source>
        <dbReference type="SMART" id="SM00485"/>
    </source>
</evidence>
<keyword evidence="4" id="KW-0540">Nuclease</keyword>
<dbReference type="PANTHER" id="PTHR11081:SF65">
    <property type="entry name" value="DNA DAMAGE-INDUCIBLE PROTEIN DIN7-RELATED"/>
    <property type="match status" value="1"/>
</dbReference>
<evidence type="ECO:0000256" key="3">
    <source>
        <dbReference type="ARBA" id="ARBA00010563"/>
    </source>
</evidence>
<keyword evidence="11" id="KW-0238">DNA-binding</keyword>
<dbReference type="InterPro" id="IPR019974">
    <property type="entry name" value="XPG_CS"/>
</dbReference>
<dbReference type="EMBL" id="KB469308">
    <property type="protein sequence ID" value="EPQ52081.1"/>
    <property type="molecule type" value="Genomic_DNA"/>
</dbReference>
<dbReference type="InterPro" id="IPR037315">
    <property type="entry name" value="EXO1_H3TH"/>
</dbReference>
<dbReference type="STRING" id="670483.S7PWT8"/>
<dbReference type="SMART" id="SM00485">
    <property type="entry name" value="XPGN"/>
    <property type="match status" value="1"/>
</dbReference>
<dbReference type="InterPro" id="IPR036279">
    <property type="entry name" value="5-3_exonuclease_C_sf"/>
</dbReference>
<name>S7PWT8_GLOTA</name>
<evidence type="ECO:0000256" key="12">
    <source>
        <dbReference type="ARBA" id="ARBA00023204"/>
    </source>
</evidence>
<feature type="domain" description="XPG-I" evidence="14">
    <location>
        <begin position="138"/>
        <end position="214"/>
    </location>
</feature>
<evidence type="ECO:0000256" key="11">
    <source>
        <dbReference type="ARBA" id="ARBA00023125"/>
    </source>
</evidence>
<dbReference type="InterPro" id="IPR029060">
    <property type="entry name" value="PIN-like_dom_sf"/>
</dbReference>
<keyword evidence="17" id="KW-1185">Reference proteome</keyword>
<organism evidence="16 17">
    <name type="scientific">Gloeophyllum trabeum (strain ATCC 11539 / FP-39264 / Madison 617)</name>
    <name type="common">Brown rot fungus</name>
    <dbReference type="NCBI Taxonomy" id="670483"/>
    <lineage>
        <taxon>Eukaryota</taxon>
        <taxon>Fungi</taxon>
        <taxon>Dikarya</taxon>
        <taxon>Basidiomycota</taxon>
        <taxon>Agaricomycotina</taxon>
        <taxon>Agaricomycetes</taxon>
        <taxon>Gloeophyllales</taxon>
        <taxon>Gloeophyllaceae</taxon>
        <taxon>Gloeophyllum</taxon>
    </lineage>
</organism>
<proteinExistence type="inferred from homology"/>
<dbReference type="Gene3D" id="3.40.50.1010">
    <property type="entry name" value="5'-nuclease"/>
    <property type="match status" value="1"/>
</dbReference>
<dbReference type="GO" id="GO:0006281">
    <property type="term" value="P:DNA repair"/>
    <property type="evidence" value="ECO:0007669"/>
    <property type="project" value="UniProtKB-KW"/>
</dbReference>
<dbReference type="InterPro" id="IPR006085">
    <property type="entry name" value="XPG_DNA_repair_N"/>
</dbReference>
<evidence type="ECO:0000256" key="2">
    <source>
        <dbReference type="ARBA" id="ARBA00004123"/>
    </source>
</evidence>
<dbReference type="AlphaFoldDB" id="S7PWT8"/>
<dbReference type="GO" id="GO:0003677">
    <property type="term" value="F:DNA binding"/>
    <property type="evidence" value="ECO:0007669"/>
    <property type="project" value="UniProtKB-KW"/>
</dbReference>
<dbReference type="CDD" id="cd09908">
    <property type="entry name" value="H3TH_EXO1"/>
    <property type="match status" value="1"/>
</dbReference>
<dbReference type="PRINTS" id="PR00853">
    <property type="entry name" value="XPGRADSUPER"/>
</dbReference>
<dbReference type="FunFam" id="1.10.150.20:FF:000011">
    <property type="entry name" value="exonuclease 1"/>
    <property type="match status" value="1"/>
</dbReference>
<dbReference type="InterPro" id="IPR006084">
    <property type="entry name" value="XPG/Rad2"/>
</dbReference>
<dbReference type="KEGG" id="gtr:GLOTRDRAFT_117581"/>
<evidence type="ECO:0000313" key="17">
    <source>
        <dbReference type="Proteomes" id="UP000030669"/>
    </source>
</evidence>
<keyword evidence="5" id="KW-0479">Metal-binding</keyword>
<comment type="similarity">
    <text evidence="3">Belongs to the XPG/RAD2 endonuclease family. EXO1 subfamily.</text>
</comment>
<dbReference type="InterPro" id="IPR044752">
    <property type="entry name" value="PIN-like_EXO1"/>
</dbReference>
<evidence type="ECO:0000313" key="16">
    <source>
        <dbReference type="EMBL" id="EPQ52081.1"/>
    </source>
</evidence>
<dbReference type="eggNOG" id="KOG2518">
    <property type="taxonomic scope" value="Eukaryota"/>
</dbReference>
<protein>
    <submittedName>
        <fullName evidence="16">PIN domain-like protein</fullName>
    </submittedName>
</protein>
<dbReference type="OMA" id="DVQFRAM"/>
<dbReference type="GO" id="GO:0035312">
    <property type="term" value="F:5'-3' DNA exonuclease activity"/>
    <property type="evidence" value="ECO:0007669"/>
    <property type="project" value="InterPro"/>
</dbReference>
<sequence length="323" mass="36192">MGISGLLPLLKPIQTQRHLSEFAGQTLAVDAYVWLHRGVYACATDLALGKKTTRYVDYAMHRVRLLLHHSIQPFIVFDGGPLPAKAPTEKARKQRREDSLAKGKDLAKQGKLKEARDYFVKAVDVGTEMAFQLIKALKAEGIPYIVAPYEADAQLAYLERKGVVDGIITEDSDLLVFGCKTVLFKLDAVSATVTCISQSDFASVDGSNGSGISLQTFTPSQFRQMCMLSGCDYLPSIPGIGLKTAYTLLRTHKTVENVVKAVRFEGKKNVPKDYIKMFRLAEKAFFYQRVWDPFEGKLVCLTEVPEGEELDEECYCFEWRIFH</sequence>
<evidence type="ECO:0000256" key="5">
    <source>
        <dbReference type="ARBA" id="ARBA00022723"/>
    </source>
</evidence>
<dbReference type="RefSeq" id="XP_007869278.1">
    <property type="nucleotide sequence ID" value="XM_007871087.1"/>
</dbReference>
<dbReference type="InterPro" id="IPR006086">
    <property type="entry name" value="XPG-I_dom"/>
</dbReference>
<feature type="domain" description="XPG N-terminal" evidence="15">
    <location>
        <begin position="1"/>
        <end position="99"/>
    </location>
</feature>
<dbReference type="GeneID" id="19300368"/>